<name>A0A839H6R6_9LACO</name>
<feature type="region of interest" description="Disordered" evidence="5">
    <location>
        <begin position="1638"/>
        <end position="1660"/>
    </location>
</feature>
<protein>
    <submittedName>
        <fullName evidence="8">YSIRK-type signal peptide-containing protein</fullName>
    </submittedName>
</protein>
<keyword evidence="4" id="KW-0572">Peptidoglycan-anchor</keyword>
<feature type="region of interest" description="Disordered" evidence="5">
    <location>
        <begin position="206"/>
        <end position="235"/>
    </location>
</feature>
<feature type="compositionally biased region" description="Polar residues" evidence="5">
    <location>
        <begin position="1644"/>
        <end position="1660"/>
    </location>
</feature>
<keyword evidence="6" id="KW-0812">Transmembrane</keyword>
<organism evidence="8 9">
    <name type="scientific">Limosilactobacillus albertensis</name>
    <dbReference type="NCBI Taxonomy" id="2759752"/>
    <lineage>
        <taxon>Bacteria</taxon>
        <taxon>Bacillati</taxon>
        <taxon>Bacillota</taxon>
        <taxon>Bacilli</taxon>
        <taxon>Lactobacillales</taxon>
        <taxon>Lactobacillaceae</taxon>
        <taxon>Limosilactobacillus</taxon>
    </lineage>
</organism>
<dbReference type="EMBL" id="JACIVD010000076">
    <property type="protein sequence ID" value="MBB1124520.1"/>
    <property type="molecule type" value="Genomic_DNA"/>
</dbReference>
<evidence type="ECO:0000259" key="7">
    <source>
        <dbReference type="PROSITE" id="PS50847"/>
    </source>
</evidence>
<evidence type="ECO:0000256" key="3">
    <source>
        <dbReference type="ARBA" id="ARBA00022729"/>
    </source>
</evidence>
<dbReference type="InterPro" id="IPR041558">
    <property type="entry name" value="MucBP_2"/>
</dbReference>
<accession>A0A839H6R6</accession>
<dbReference type="NCBIfam" id="TIGR01167">
    <property type="entry name" value="LPXTG_anchor"/>
    <property type="match status" value="1"/>
</dbReference>
<dbReference type="InterPro" id="IPR005877">
    <property type="entry name" value="YSIRK_signal_dom"/>
</dbReference>
<keyword evidence="3" id="KW-0732">Signal</keyword>
<dbReference type="Gene3D" id="3.10.20.470">
    <property type="match status" value="1"/>
</dbReference>
<dbReference type="InterPro" id="IPR019931">
    <property type="entry name" value="LPXTG_anchor"/>
</dbReference>
<evidence type="ECO:0000313" key="8">
    <source>
        <dbReference type="EMBL" id="MBB1124520.1"/>
    </source>
</evidence>
<dbReference type="Pfam" id="PF17966">
    <property type="entry name" value="Muc_B2"/>
    <property type="match status" value="5"/>
</dbReference>
<keyword evidence="2" id="KW-0964">Secreted</keyword>
<evidence type="ECO:0000256" key="5">
    <source>
        <dbReference type="SAM" id="MobiDB-lite"/>
    </source>
</evidence>
<sequence>MTSKNNQVERLAKRMPLTQRFALRKLSIGVASVLLGTSIAMGLNGEIAHADMSNNQSVTMDSSSTPVPALVSIPTAGNDQSAASSTAADDIKATVPVDDSAYTVNNVKASSLQGNGTDHTGQTNLSFDLNVDIAHHDIKAGDYINVSMGIPYRLTANNQQYTLSYGGSASQPVPINVEYQTTSGQNYSSVIGYMRPITANNRSYAVSNHQSPVPDPQNVTWRPATNDNSLGSNGNGGANDSYQIVFNDNLTNIKSQYGDANLSMARMHFNLTWHNITGFDLDEAPLDTRYFHLYSATAAVPRILVPENDIQIGDKKFTSGFKIPIVAKANLKDNFNQTILPESASKYAAHTWYYNLQTQEWTLGDEALRYPDHVEAVGLASQNADGIKLGQQFTITVTKPAQNDYVDYQFISNDDVKAAIEKNVVTDFQDYNLDPVTGATDTYVTRKMLSALPPQVTVESRDASDGLTRTYTIKIDGNYQGFKKDSGIGLISWRPKDLNGVLPPENIKSPNEDRILTKGYYQGVALRNTGLQSFLEQHPWELTVTNNQGQELLNQQAGYYIQPYVYRDDVTSNSGLLTGTVNNVENRQVKETIHYVFKDSGNEAAPTYTANLGFARINENGTWQAWTPVNDTFDAVDVPEIAGFHAVDESGNPVKAIDKITVQHDSPDIDITVYYVADPQLLTYTVIDDDTKAVLKDHVLLAKGLSDEALPASTSNDYQKIIDGYLANGYYLVKADKLPVAFDNDTSVNQNVTIYIAKKNQLQTDKHQVTRTITYYDKNTGKQLAIKPVTQTVTFTRQAIISGANGTVVGYTLNGKQDKNGNYIVEEKDGNKAWQLSAGNWAVSVNPVLTAKGYDLAENESGQSYPEVAAAQPTALTADQEIKVFYPEKVLTTNEQAVTTRTINYVYANGPSKGKEAAPSKHQQVVFERTKSVNQVTGNTEYGNWTATNDRFTAVVSPTIKYYVPDQEAVAAFRVKPGDPDVLVTVDYKTAPNAVTYTVIDDTDGKTLVDHQALASGFAEEKLPAGADNTYRTVISHYQQLGYIIVSQDKLPAIFTHEDQNIVIHILLKNSLQAERQTTTRTITYYDRSTGKQIMIDGITEPVMQRATFLRQAIVAGPDHQVIGYTMDEKQDHNGNYLIEVPAGDADQAWKLVNGGWPASPNPDLSYYGYGSAENESGNDYPVVLAGNPTALEPSQSIKVYYQPQIKSGEEWTNALRTIHYVYANGPHKGQTAAPDVQQLVTFARSVKTNEVTKEINRSEWQALQSETVKDGKTVTEKDSTSFATVDSPSVTGYTPDQAVVANELAIQGAQPIEVTVNYTAEPHKITYSVIDDTTNLTLINHAQLGTGYADEQLPLAINEAYQDAGMHYEQLGYKLVSQEQLPSTFADHDLNVVIHLAHGTKKVTDQRVVNEDISYQFVDGGIAAPTYNAAPIVFTKNGVVDQVTGKTNWQAWEPVNNHFTPVISPLVDGYATETLQIGEQYVTADSQDLHFIVLYSRKPIVPHTTPEKPDTPVAPINPNTPTSSETSSSTPAQPSDTPRSDVPATSSSASVPGSSAVPDSNIPVIPEKPTVPPSSATPSSDVPSLPEQPAAPTSNVPSTASATPASEEGIPDSTAQPQAAKTVVSEPAVPVTVHATASEKAADNTSQPSTTEKLPQTGNQHQSIWRIIIGAFLGLFGISLGKRRKRN</sequence>
<proteinExistence type="predicted"/>
<keyword evidence="1" id="KW-0134">Cell wall</keyword>
<dbReference type="PROSITE" id="PS50847">
    <property type="entry name" value="GRAM_POS_ANCHORING"/>
    <property type="match status" value="1"/>
</dbReference>
<feature type="compositionally biased region" description="Low complexity" evidence="5">
    <location>
        <begin position="1520"/>
        <end position="1561"/>
    </location>
</feature>
<dbReference type="Pfam" id="PF04650">
    <property type="entry name" value="YSIRK_signal"/>
    <property type="match status" value="1"/>
</dbReference>
<dbReference type="Gene3D" id="2.60.40.4300">
    <property type="match status" value="6"/>
</dbReference>
<dbReference type="Pfam" id="PF17965">
    <property type="entry name" value="MucBP_2"/>
    <property type="match status" value="1"/>
</dbReference>
<evidence type="ECO:0000256" key="4">
    <source>
        <dbReference type="ARBA" id="ARBA00023088"/>
    </source>
</evidence>
<evidence type="ECO:0000313" key="9">
    <source>
        <dbReference type="Proteomes" id="UP000547628"/>
    </source>
</evidence>
<dbReference type="InterPro" id="IPR041495">
    <property type="entry name" value="Mub_B2"/>
</dbReference>
<dbReference type="Proteomes" id="UP000547628">
    <property type="component" value="Unassembled WGS sequence"/>
</dbReference>
<keyword evidence="6" id="KW-1133">Transmembrane helix</keyword>
<keyword evidence="6" id="KW-0472">Membrane</keyword>
<feature type="domain" description="Gram-positive cocci surface proteins LPxTG" evidence="7">
    <location>
        <begin position="1655"/>
        <end position="1688"/>
    </location>
</feature>
<gene>
    <name evidence="8" type="ORF">H5S41_11300</name>
</gene>
<evidence type="ECO:0000256" key="6">
    <source>
        <dbReference type="SAM" id="Phobius"/>
    </source>
</evidence>
<evidence type="ECO:0000256" key="1">
    <source>
        <dbReference type="ARBA" id="ARBA00022512"/>
    </source>
</evidence>
<comment type="caution">
    <text evidence="8">The sequence shown here is derived from an EMBL/GenBank/DDBJ whole genome shotgun (WGS) entry which is preliminary data.</text>
</comment>
<dbReference type="NCBIfam" id="TIGR01168">
    <property type="entry name" value="YSIRK_signal"/>
    <property type="match status" value="1"/>
</dbReference>
<reference evidence="8 9" key="1">
    <citation type="submission" date="2020-07" db="EMBL/GenBank/DDBJ databases">
        <title>Description of Limosilactobacillus balticus sp. nov., Limosilactobacillus agrestis sp. nov., Limosilactobacillus albertensis sp. nov., Limosilactobacillus rudii sp. nov., Limosilactobacillus fastidiosus sp. nov., five novel Limosilactobacillus species isolated from the vertebrate gastrointestinal tract, and proposal of 6 subspecies of Limosilactobacillus reuteri adapted to the gastrointestinal tract of specific vertebrate hosts.</title>
        <authorList>
            <person name="Li F."/>
            <person name="Cheng C."/>
            <person name="Zheng J."/>
            <person name="Quevedo R.M."/>
            <person name="Li J."/>
            <person name="Roos S."/>
            <person name="Gaenzle M.G."/>
            <person name="Walter J."/>
        </authorList>
    </citation>
    <scope>NUCLEOTIDE SEQUENCE [LARGE SCALE GENOMIC DNA]</scope>
    <source>
        <strain evidence="8 9">Lr3000</strain>
    </source>
</reference>
<feature type="compositionally biased region" description="Polar residues" evidence="5">
    <location>
        <begin position="206"/>
        <end position="225"/>
    </location>
</feature>
<feature type="compositionally biased region" description="Low complexity" evidence="5">
    <location>
        <begin position="1574"/>
        <end position="1585"/>
    </location>
</feature>
<feature type="compositionally biased region" description="Polar residues" evidence="5">
    <location>
        <begin position="1592"/>
        <end position="1605"/>
    </location>
</feature>
<feature type="region of interest" description="Disordered" evidence="5">
    <location>
        <begin position="1503"/>
        <end position="1626"/>
    </location>
</feature>
<feature type="transmembrane region" description="Helical" evidence="6">
    <location>
        <begin position="1664"/>
        <end position="1682"/>
    </location>
</feature>
<dbReference type="RefSeq" id="WP_182603377.1">
    <property type="nucleotide sequence ID" value="NZ_JACIVD010000076.1"/>
</dbReference>
<dbReference type="Pfam" id="PF00746">
    <property type="entry name" value="Gram_pos_anchor"/>
    <property type="match status" value="1"/>
</dbReference>
<evidence type="ECO:0000256" key="2">
    <source>
        <dbReference type="ARBA" id="ARBA00022525"/>
    </source>
</evidence>